<feature type="region of interest" description="Disordered" evidence="1">
    <location>
        <begin position="76"/>
        <end position="124"/>
    </location>
</feature>
<evidence type="ECO:0000313" key="3">
    <source>
        <dbReference type="Proteomes" id="UP000236333"/>
    </source>
</evidence>
<organism evidence="2 3">
    <name type="scientific">Tetrabaena socialis</name>
    <dbReference type="NCBI Taxonomy" id="47790"/>
    <lineage>
        <taxon>Eukaryota</taxon>
        <taxon>Viridiplantae</taxon>
        <taxon>Chlorophyta</taxon>
        <taxon>core chlorophytes</taxon>
        <taxon>Chlorophyceae</taxon>
        <taxon>CS clade</taxon>
        <taxon>Chlamydomonadales</taxon>
        <taxon>Tetrabaenaceae</taxon>
        <taxon>Tetrabaena</taxon>
    </lineage>
</organism>
<name>A0A2J8AAC7_9CHLO</name>
<dbReference type="AlphaFoldDB" id="A0A2J8AAC7"/>
<sequence>KKPPPLLAPSAPTALAASAAVTSTTTSELSGSSPLTIMRLSVVMTACSSQRRSGRAPYVGSYDCRTACASAASVKRSPMLRGASRPASSEPSRRATPSSCAGRSGSKTTTSSSRLRNSGRKKRRTAAMTLSLASLYGSAAAPPLAAGGAAALWAADRSASEPRLELQALARTNVYIAVHGAGVFNEVWLRPATSSVIEVLHNSGGNYHYGNIAAFLGLPYTDMGSAHSPEGIAAKLAEVLDETAVRMAAEHARKAAALAA</sequence>
<evidence type="ECO:0000256" key="1">
    <source>
        <dbReference type="SAM" id="MobiDB-lite"/>
    </source>
</evidence>
<accession>A0A2J8AAC7</accession>
<dbReference type="EMBL" id="PGGS01000089">
    <property type="protein sequence ID" value="PNH09461.1"/>
    <property type="molecule type" value="Genomic_DNA"/>
</dbReference>
<keyword evidence="3" id="KW-1185">Reference proteome</keyword>
<gene>
    <name evidence="2" type="ORF">TSOC_003899</name>
</gene>
<dbReference type="Proteomes" id="UP000236333">
    <property type="component" value="Unassembled WGS sequence"/>
</dbReference>
<feature type="compositionally biased region" description="Low complexity" evidence="1">
    <location>
        <begin position="83"/>
        <end position="116"/>
    </location>
</feature>
<comment type="caution">
    <text evidence="2">The sequence shown here is derived from an EMBL/GenBank/DDBJ whole genome shotgun (WGS) entry which is preliminary data.</text>
</comment>
<dbReference type="OrthoDB" id="529273at2759"/>
<protein>
    <submittedName>
        <fullName evidence="2">Uncharacterized protein</fullName>
    </submittedName>
</protein>
<proteinExistence type="predicted"/>
<feature type="non-terminal residue" evidence="2">
    <location>
        <position position="1"/>
    </location>
</feature>
<reference evidence="2 3" key="1">
    <citation type="journal article" date="2017" name="Mol. Biol. Evol.">
        <title>The 4-celled Tetrabaena socialis nuclear genome reveals the essential components for genetic control of cell number at the origin of multicellularity in the volvocine lineage.</title>
        <authorList>
            <person name="Featherston J."/>
            <person name="Arakaki Y."/>
            <person name="Hanschen E.R."/>
            <person name="Ferris P.J."/>
            <person name="Michod R.E."/>
            <person name="Olson B.J.S.C."/>
            <person name="Nozaki H."/>
            <person name="Durand P.M."/>
        </authorList>
    </citation>
    <scope>NUCLEOTIDE SEQUENCE [LARGE SCALE GENOMIC DNA]</scope>
    <source>
        <strain evidence="2 3">NIES-571</strain>
    </source>
</reference>
<evidence type="ECO:0000313" key="2">
    <source>
        <dbReference type="EMBL" id="PNH09461.1"/>
    </source>
</evidence>